<comment type="caution">
    <text evidence="2">The sequence shown here is derived from an EMBL/GenBank/DDBJ whole genome shotgun (WGS) entry which is preliminary data.</text>
</comment>
<sequence>MSALSTLELLAAMYPLDGELELGDAAAAALGGSAPTYPLELVVRVPLTDGDEDGRRIELAVSLSASGRAGLSVRQPDFLTRAAYQVLADALPCGGVATETETETDAAEATEAVMAAAEALRAVASQLIQDEEAAAAAAAAEAETEEVDDDGPLERVWFWFPSLSTREKRRDLVTYAAGYRLHGFVLSGKPALLCVEGGGRAVDRYMADIKSVSWGDIPSFQKKVTERLRIPLAESERRFTAMTDVTALVTHHGTYNHRGDMSEVKRLCDEWGVGQDFNAVVMNSRDE</sequence>
<dbReference type="InterPro" id="IPR059181">
    <property type="entry name" value="RWDD2A-B_C"/>
</dbReference>
<organism evidence="2 3">
    <name type="scientific">Cutaneotrichosporon spelunceum</name>
    <dbReference type="NCBI Taxonomy" id="1672016"/>
    <lineage>
        <taxon>Eukaryota</taxon>
        <taxon>Fungi</taxon>
        <taxon>Dikarya</taxon>
        <taxon>Basidiomycota</taxon>
        <taxon>Agaricomycotina</taxon>
        <taxon>Tremellomycetes</taxon>
        <taxon>Trichosporonales</taxon>
        <taxon>Trichosporonaceae</taxon>
        <taxon>Cutaneotrichosporon</taxon>
    </lineage>
</organism>
<dbReference type="InterPro" id="IPR010541">
    <property type="entry name" value="Prp3_C"/>
</dbReference>
<protein>
    <recommendedName>
        <fullName evidence="1">Small nuclear ribonucleoprotein Prp3 C-terminal domain-containing protein</fullName>
    </recommendedName>
</protein>
<reference evidence="2" key="2">
    <citation type="submission" date="2023-06" db="EMBL/GenBank/DDBJ databases">
        <authorList>
            <person name="Kobayashi Y."/>
            <person name="Kayamori A."/>
            <person name="Aoki K."/>
            <person name="Shiwa Y."/>
            <person name="Fujita N."/>
            <person name="Sugita T."/>
            <person name="Iwasaki W."/>
            <person name="Tanaka N."/>
            <person name="Takashima M."/>
        </authorList>
    </citation>
    <scope>NUCLEOTIDE SEQUENCE</scope>
    <source>
        <strain evidence="2">HIS016</strain>
    </source>
</reference>
<dbReference type="Proteomes" id="UP001222932">
    <property type="component" value="Unassembled WGS sequence"/>
</dbReference>
<dbReference type="PIRSF" id="PIRSF038021">
    <property type="entry name" value="UCP038021_RWDD2"/>
    <property type="match status" value="1"/>
</dbReference>
<dbReference type="Pfam" id="PF06544">
    <property type="entry name" value="Prp3_C"/>
    <property type="match status" value="1"/>
</dbReference>
<dbReference type="InterPro" id="IPR017359">
    <property type="entry name" value="Phi-like"/>
</dbReference>
<evidence type="ECO:0000259" key="1">
    <source>
        <dbReference type="Pfam" id="PF06544"/>
    </source>
</evidence>
<evidence type="ECO:0000313" key="2">
    <source>
        <dbReference type="EMBL" id="GMK59601.1"/>
    </source>
</evidence>
<accession>A0AAD3YDX6</accession>
<dbReference type="PANTHER" id="PTHR15955:SF10">
    <property type="entry name" value="DUF1115 DOMAIN PROTEIN (AFU_ORTHOLOGUE AFUA_5G14750)"/>
    <property type="match status" value="1"/>
</dbReference>
<dbReference type="EMBL" id="BTCM01000008">
    <property type="protein sequence ID" value="GMK59601.1"/>
    <property type="molecule type" value="Genomic_DNA"/>
</dbReference>
<dbReference type="CDD" id="cd24163">
    <property type="entry name" value="RWDD2_C"/>
    <property type="match status" value="1"/>
</dbReference>
<dbReference type="PANTHER" id="PTHR15955">
    <property type="entry name" value="RWD DOMAIN CONTAINING PROTEIN 2"/>
    <property type="match status" value="1"/>
</dbReference>
<name>A0AAD3YDX6_9TREE</name>
<reference evidence="2" key="1">
    <citation type="journal article" date="2023" name="BMC Genomics">
        <title>Chromosome-level genome assemblies of Cutaneotrichosporon spp. (Trichosporonales, Basidiomycota) reveal imbalanced evolution between nucleotide sequences and chromosome synteny.</title>
        <authorList>
            <person name="Kobayashi Y."/>
            <person name="Kayamori A."/>
            <person name="Aoki K."/>
            <person name="Shiwa Y."/>
            <person name="Matsutani M."/>
            <person name="Fujita N."/>
            <person name="Sugita T."/>
            <person name="Iwasaki W."/>
            <person name="Tanaka N."/>
            <person name="Takashima M."/>
        </authorList>
    </citation>
    <scope>NUCLEOTIDE SEQUENCE</scope>
    <source>
        <strain evidence="2">HIS016</strain>
    </source>
</reference>
<dbReference type="AlphaFoldDB" id="A0AAD3YDX6"/>
<gene>
    <name evidence="2" type="ORF">CspeluHIS016_0802070</name>
</gene>
<proteinExistence type="predicted"/>
<keyword evidence="3" id="KW-1185">Reference proteome</keyword>
<evidence type="ECO:0000313" key="3">
    <source>
        <dbReference type="Proteomes" id="UP001222932"/>
    </source>
</evidence>
<feature type="domain" description="Small nuclear ribonucleoprotein Prp3 C-terminal" evidence="1">
    <location>
        <begin position="157"/>
        <end position="222"/>
    </location>
</feature>